<comment type="caution">
    <text evidence="2">The sequence shown here is derived from an EMBL/GenBank/DDBJ whole genome shotgun (WGS) entry which is preliminary data.</text>
</comment>
<name>A0A2S8G414_9BACT</name>
<reference evidence="2 3" key="1">
    <citation type="submission" date="2018-02" db="EMBL/GenBank/DDBJ databases">
        <title>Comparative genomes isolates from brazilian mangrove.</title>
        <authorList>
            <person name="Araujo J.E."/>
            <person name="Taketani R.G."/>
            <person name="Silva M.C.P."/>
            <person name="Loureco M.V."/>
            <person name="Andreote F.D."/>
        </authorList>
    </citation>
    <scope>NUCLEOTIDE SEQUENCE [LARGE SCALE GENOMIC DNA]</scope>
    <source>
        <strain evidence="2 3">HEX-2 MGV</strain>
    </source>
</reference>
<keyword evidence="1" id="KW-0472">Membrane</keyword>
<dbReference type="AlphaFoldDB" id="A0A2S8G414"/>
<evidence type="ECO:0000313" key="2">
    <source>
        <dbReference type="EMBL" id="PQO39192.1"/>
    </source>
</evidence>
<evidence type="ECO:0000256" key="1">
    <source>
        <dbReference type="SAM" id="Phobius"/>
    </source>
</evidence>
<dbReference type="Proteomes" id="UP000240009">
    <property type="component" value="Unassembled WGS sequence"/>
</dbReference>
<dbReference type="OrthoDB" id="291255at2"/>
<proteinExistence type="predicted"/>
<gene>
    <name evidence="2" type="ORF">C5Y96_04870</name>
</gene>
<feature type="transmembrane region" description="Helical" evidence="1">
    <location>
        <begin position="12"/>
        <end position="41"/>
    </location>
</feature>
<sequence length="85" mass="9542">MNYRQPSVVETMIWFFAAAIALFVAIGVTLLMVTVTAVMLLTRMAGEAARSFFQRIFGRSTIHKQHSREQGVRPTIIEGQVLSRS</sequence>
<organism evidence="2 3">
    <name type="scientific">Blastopirellula marina</name>
    <dbReference type="NCBI Taxonomy" id="124"/>
    <lineage>
        <taxon>Bacteria</taxon>
        <taxon>Pseudomonadati</taxon>
        <taxon>Planctomycetota</taxon>
        <taxon>Planctomycetia</taxon>
        <taxon>Pirellulales</taxon>
        <taxon>Pirellulaceae</taxon>
        <taxon>Blastopirellula</taxon>
    </lineage>
</organism>
<evidence type="ECO:0000313" key="3">
    <source>
        <dbReference type="Proteomes" id="UP000240009"/>
    </source>
</evidence>
<keyword evidence="1" id="KW-0812">Transmembrane</keyword>
<accession>A0A2S8G414</accession>
<dbReference type="EMBL" id="PUIA01000016">
    <property type="protein sequence ID" value="PQO39192.1"/>
    <property type="molecule type" value="Genomic_DNA"/>
</dbReference>
<keyword evidence="1" id="KW-1133">Transmembrane helix</keyword>
<protein>
    <submittedName>
        <fullName evidence="2">Uncharacterized protein</fullName>
    </submittedName>
</protein>
<dbReference type="RefSeq" id="WP_105350452.1">
    <property type="nucleotide sequence ID" value="NZ_PUIA01000016.1"/>
</dbReference>